<gene>
    <name evidence="1" type="ORF">C2G38_2173078</name>
</gene>
<name>A0A397VJV0_9GLOM</name>
<organism evidence="1 2">
    <name type="scientific">Gigaspora rosea</name>
    <dbReference type="NCBI Taxonomy" id="44941"/>
    <lineage>
        <taxon>Eukaryota</taxon>
        <taxon>Fungi</taxon>
        <taxon>Fungi incertae sedis</taxon>
        <taxon>Mucoromycota</taxon>
        <taxon>Glomeromycotina</taxon>
        <taxon>Glomeromycetes</taxon>
        <taxon>Diversisporales</taxon>
        <taxon>Gigasporaceae</taxon>
        <taxon>Gigaspora</taxon>
    </lineage>
</organism>
<dbReference type="AlphaFoldDB" id="A0A397VJV0"/>
<dbReference type="OrthoDB" id="2482854at2759"/>
<evidence type="ECO:0000313" key="2">
    <source>
        <dbReference type="Proteomes" id="UP000266673"/>
    </source>
</evidence>
<proteinExistence type="predicted"/>
<comment type="caution">
    <text evidence="1">The sequence shown here is derived from an EMBL/GenBank/DDBJ whole genome shotgun (WGS) entry which is preliminary data.</text>
</comment>
<sequence length="168" mass="19754">MEQNAKFQEIIEGHFPEALHDKKLQRFDIKPQRTTEDGNKEYKALVYHQESAKLNQYPTCILEVGSQNSNEVKSTNMDNELPRSEFNDLVLDLIDNYLTMEPLVKIEKEDIQELSNVSGIKKDGNKTFTYCQNSAEIRTATETYMTEFYYEKENITNFIYRYILITNQ</sequence>
<reference evidence="1 2" key="1">
    <citation type="submission" date="2018-06" db="EMBL/GenBank/DDBJ databases">
        <title>Comparative genomics reveals the genomic features of Rhizophagus irregularis, R. cerebriforme, R. diaphanum and Gigaspora rosea, and their symbiotic lifestyle signature.</title>
        <authorList>
            <person name="Morin E."/>
            <person name="San Clemente H."/>
            <person name="Chen E.C.H."/>
            <person name="De La Providencia I."/>
            <person name="Hainaut M."/>
            <person name="Kuo A."/>
            <person name="Kohler A."/>
            <person name="Murat C."/>
            <person name="Tang N."/>
            <person name="Roy S."/>
            <person name="Loubradou J."/>
            <person name="Henrissat B."/>
            <person name="Grigoriev I.V."/>
            <person name="Corradi N."/>
            <person name="Roux C."/>
            <person name="Martin F.M."/>
        </authorList>
    </citation>
    <scope>NUCLEOTIDE SEQUENCE [LARGE SCALE GENOMIC DNA]</scope>
    <source>
        <strain evidence="1 2">DAOM 194757</strain>
    </source>
</reference>
<dbReference type="Proteomes" id="UP000266673">
    <property type="component" value="Unassembled WGS sequence"/>
</dbReference>
<dbReference type="EMBL" id="QKWP01000293">
    <property type="protein sequence ID" value="RIB22765.1"/>
    <property type="molecule type" value="Genomic_DNA"/>
</dbReference>
<evidence type="ECO:0000313" key="1">
    <source>
        <dbReference type="EMBL" id="RIB22765.1"/>
    </source>
</evidence>
<accession>A0A397VJV0</accession>
<keyword evidence="2" id="KW-1185">Reference proteome</keyword>
<protein>
    <submittedName>
        <fullName evidence="1">Uncharacterized protein</fullName>
    </submittedName>
</protein>